<dbReference type="Proteomes" id="UP001218246">
    <property type="component" value="Unassembled WGS sequence"/>
</dbReference>
<keyword evidence="2" id="KW-1185">Reference proteome</keyword>
<accession>A0ABT6H225</accession>
<name>A0ABT6H225_9BACI</name>
<comment type="caution">
    <text evidence="1">The sequence shown here is derived from an EMBL/GenBank/DDBJ whole genome shotgun (WGS) entry which is preliminary data.</text>
</comment>
<gene>
    <name evidence="1" type="ORF">P6P90_04380</name>
</gene>
<dbReference type="RefSeq" id="WP_124563343.1">
    <property type="nucleotide sequence ID" value="NZ_JARRRY010000001.1"/>
</dbReference>
<protein>
    <recommendedName>
        <fullName evidence="3">DUF3679 domain-containing protein</fullName>
    </recommendedName>
</protein>
<reference evidence="1 2" key="1">
    <citation type="submission" date="2023-04" db="EMBL/GenBank/DDBJ databases">
        <title>Ectobacillus antri isolated from activated sludge.</title>
        <authorList>
            <person name="Yan P."/>
            <person name="Liu X."/>
        </authorList>
    </citation>
    <scope>NUCLEOTIDE SEQUENCE [LARGE SCALE GENOMIC DNA]</scope>
    <source>
        <strain evidence="1 2">C18H</strain>
    </source>
</reference>
<evidence type="ECO:0000313" key="1">
    <source>
        <dbReference type="EMBL" id="MDG5753234.1"/>
    </source>
</evidence>
<dbReference type="EMBL" id="JARULN010000002">
    <property type="protein sequence ID" value="MDG5753234.1"/>
    <property type="molecule type" value="Genomic_DNA"/>
</dbReference>
<sequence>MEEFLKKCGLLLVLLSVITATCIHLVGDGLKRMKGYSYSYDDIAHVAGKAEPFRIEEKERQLESIHTFNIWSGSAQLITSIVEELTYVVTDGMIQKIRDIFTTWVYK</sequence>
<organism evidence="1 2">
    <name type="scientific">Ectobacillus antri</name>
    <dbReference type="NCBI Taxonomy" id="2486280"/>
    <lineage>
        <taxon>Bacteria</taxon>
        <taxon>Bacillati</taxon>
        <taxon>Bacillota</taxon>
        <taxon>Bacilli</taxon>
        <taxon>Bacillales</taxon>
        <taxon>Bacillaceae</taxon>
        <taxon>Ectobacillus</taxon>
    </lineage>
</organism>
<evidence type="ECO:0000313" key="2">
    <source>
        <dbReference type="Proteomes" id="UP001218246"/>
    </source>
</evidence>
<proteinExistence type="predicted"/>
<evidence type="ECO:0008006" key="3">
    <source>
        <dbReference type="Google" id="ProtNLM"/>
    </source>
</evidence>